<keyword evidence="1" id="KW-0472">Membrane</keyword>
<organism evidence="2">
    <name type="scientific">Anopheles darlingi</name>
    <name type="common">Mosquito</name>
    <dbReference type="NCBI Taxonomy" id="43151"/>
    <lineage>
        <taxon>Eukaryota</taxon>
        <taxon>Metazoa</taxon>
        <taxon>Ecdysozoa</taxon>
        <taxon>Arthropoda</taxon>
        <taxon>Hexapoda</taxon>
        <taxon>Insecta</taxon>
        <taxon>Pterygota</taxon>
        <taxon>Neoptera</taxon>
        <taxon>Endopterygota</taxon>
        <taxon>Diptera</taxon>
        <taxon>Nematocera</taxon>
        <taxon>Culicoidea</taxon>
        <taxon>Culicidae</taxon>
        <taxon>Anophelinae</taxon>
        <taxon>Anopheles</taxon>
    </lineage>
</organism>
<dbReference type="EMBL" id="GGFL01011257">
    <property type="protein sequence ID" value="MBW75435.1"/>
    <property type="molecule type" value="Transcribed_RNA"/>
</dbReference>
<protein>
    <submittedName>
        <fullName evidence="2">Putative secreted protein</fullName>
    </submittedName>
</protein>
<accession>A0A2M4DD24</accession>
<evidence type="ECO:0000313" key="2">
    <source>
        <dbReference type="EMBL" id="MBW75435.1"/>
    </source>
</evidence>
<proteinExistence type="predicted"/>
<keyword evidence="1" id="KW-1133">Transmembrane helix</keyword>
<sequence length="168" mass="18170">MRDVVDGLLQQLLLLLFLAVLFVVAVAIGLLSRVGVLVGGRSSNNLHGCKSTECDFFRELGTVGATCFDDRFERRPRFRRQQTGRGREVAQLLRDAGTAAAAAAAAGLAARWCNHLRKRRWGDVASSLSGYRLSPANWNMIEMLIIPAGRGSEGNRTAGRRAGCGRGA</sequence>
<feature type="transmembrane region" description="Helical" evidence="1">
    <location>
        <begin position="12"/>
        <end position="31"/>
    </location>
</feature>
<dbReference type="AlphaFoldDB" id="A0A2M4DD24"/>
<reference evidence="2" key="1">
    <citation type="submission" date="2018-01" db="EMBL/GenBank/DDBJ databases">
        <title>An insight into the sialome of Amazonian anophelines.</title>
        <authorList>
            <person name="Ribeiro J.M."/>
            <person name="Scarpassa V."/>
            <person name="Calvo E."/>
        </authorList>
    </citation>
    <scope>NUCLEOTIDE SEQUENCE</scope>
</reference>
<evidence type="ECO:0000256" key="1">
    <source>
        <dbReference type="SAM" id="Phobius"/>
    </source>
</evidence>
<keyword evidence="1" id="KW-0812">Transmembrane</keyword>
<name>A0A2M4DD24_ANODA</name>